<organism evidence="2 3">
    <name type="scientific">Lupinus luteus</name>
    <name type="common">European yellow lupine</name>
    <dbReference type="NCBI Taxonomy" id="3873"/>
    <lineage>
        <taxon>Eukaryota</taxon>
        <taxon>Viridiplantae</taxon>
        <taxon>Streptophyta</taxon>
        <taxon>Embryophyta</taxon>
        <taxon>Tracheophyta</taxon>
        <taxon>Spermatophyta</taxon>
        <taxon>Magnoliopsida</taxon>
        <taxon>eudicotyledons</taxon>
        <taxon>Gunneridae</taxon>
        <taxon>Pentapetalae</taxon>
        <taxon>rosids</taxon>
        <taxon>fabids</taxon>
        <taxon>Fabales</taxon>
        <taxon>Fabaceae</taxon>
        <taxon>Papilionoideae</taxon>
        <taxon>50 kb inversion clade</taxon>
        <taxon>genistoids sensu lato</taxon>
        <taxon>core genistoids</taxon>
        <taxon>Genisteae</taxon>
        <taxon>Lupinus</taxon>
    </lineage>
</organism>
<proteinExistence type="predicted"/>
<feature type="chain" id="PRO_5043976640" evidence="1">
    <location>
        <begin position="26"/>
        <end position="90"/>
    </location>
</feature>
<dbReference type="EMBL" id="CAXHTB010000009">
    <property type="protein sequence ID" value="CAL0313134.1"/>
    <property type="molecule type" value="Genomic_DNA"/>
</dbReference>
<feature type="signal peptide" evidence="1">
    <location>
        <begin position="1"/>
        <end position="25"/>
    </location>
</feature>
<gene>
    <name evidence="2" type="ORF">LLUT_LOCUS14194</name>
</gene>
<comment type="caution">
    <text evidence="2">The sequence shown here is derived from an EMBL/GenBank/DDBJ whole genome shotgun (WGS) entry which is preliminary data.</text>
</comment>
<evidence type="ECO:0000313" key="2">
    <source>
        <dbReference type="EMBL" id="CAL0313134.1"/>
    </source>
</evidence>
<evidence type="ECO:0000256" key="1">
    <source>
        <dbReference type="SAM" id="SignalP"/>
    </source>
</evidence>
<reference evidence="2 3" key="1">
    <citation type="submission" date="2024-03" db="EMBL/GenBank/DDBJ databases">
        <authorList>
            <person name="Martinez-Hernandez J."/>
        </authorList>
    </citation>
    <scope>NUCLEOTIDE SEQUENCE [LARGE SCALE GENOMIC DNA]</scope>
</reference>
<dbReference type="Proteomes" id="UP001497480">
    <property type="component" value="Unassembled WGS sequence"/>
</dbReference>
<evidence type="ECO:0000313" key="3">
    <source>
        <dbReference type="Proteomes" id="UP001497480"/>
    </source>
</evidence>
<name>A0AAV1WUN2_LUPLU</name>
<sequence>MARSISVVFTFFLLLLLLVVTVCNCIYMLEQRKTCYVNVFSQPSCFSVRAEAECIRGCDERGYDGGRCQYKTVHDMEMVCFCKIKGCVSD</sequence>
<keyword evidence="1" id="KW-0732">Signal</keyword>
<accession>A0AAV1WUN2</accession>
<keyword evidence="3" id="KW-1185">Reference proteome</keyword>
<protein>
    <submittedName>
        <fullName evidence="2">Uncharacterized protein</fullName>
    </submittedName>
</protein>
<dbReference type="AlphaFoldDB" id="A0AAV1WUN2"/>